<proteinExistence type="predicted"/>
<evidence type="ECO:0000256" key="2">
    <source>
        <dbReference type="ARBA" id="ARBA00022729"/>
    </source>
</evidence>
<name>A0ABP0KIQ8_9DINO</name>
<feature type="transmembrane region" description="Helical" evidence="7">
    <location>
        <begin position="63"/>
        <end position="82"/>
    </location>
</feature>
<accession>A0ABP0KIQ8</accession>
<dbReference type="SUPFAM" id="SSF141072">
    <property type="entry name" value="CalX-like"/>
    <property type="match status" value="1"/>
</dbReference>
<evidence type="ECO:0000256" key="1">
    <source>
        <dbReference type="ARBA" id="ARBA00022692"/>
    </source>
</evidence>
<evidence type="ECO:0000256" key="3">
    <source>
        <dbReference type="ARBA" id="ARBA00022737"/>
    </source>
</evidence>
<dbReference type="InterPro" id="IPR038081">
    <property type="entry name" value="CalX-like_sf"/>
</dbReference>
<evidence type="ECO:0000256" key="6">
    <source>
        <dbReference type="ARBA" id="ARBA00023136"/>
    </source>
</evidence>
<dbReference type="SUPFAM" id="SSF90123">
    <property type="entry name" value="ABC transporter transmembrane region"/>
    <property type="match status" value="1"/>
</dbReference>
<protein>
    <recommendedName>
        <fullName evidence="8">Calx-beta domain-containing protein</fullName>
    </recommendedName>
</protein>
<keyword evidence="4" id="KW-0106">Calcium</keyword>
<feature type="transmembrane region" description="Helical" evidence="7">
    <location>
        <begin position="639"/>
        <end position="660"/>
    </location>
</feature>
<feature type="transmembrane region" description="Helical" evidence="7">
    <location>
        <begin position="94"/>
        <end position="115"/>
    </location>
</feature>
<dbReference type="InterPro" id="IPR036640">
    <property type="entry name" value="ABC1_TM_sf"/>
</dbReference>
<feature type="transmembrane region" description="Helical" evidence="7">
    <location>
        <begin position="515"/>
        <end position="533"/>
    </location>
</feature>
<evidence type="ECO:0000256" key="5">
    <source>
        <dbReference type="ARBA" id="ARBA00022989"/>
    </source>
</evidence>
<comment type="caution">
    <text evidence="9">The sequence shown here is derived from an EMBL/GenBank/DDBJ whole genome shotgun (WGS) entry which is preliminary data.</text>
</comment>
<evidence type="ECO:0000256" key="7">
    <source>
        <dbReference type="SAM" id="Phobius"/>
    </source>
</evidence>
<keyword evidence="10" id="KW-1185">Reference proteome</keyword>
<feature type="domain" description="Calx-beta" evidence="8">
    <location>
        <begin position="201"/>
        <end position="274"/>
    </location>
</feature>
<evidence type="ECO:0000256" key="4">
    <source>
        <dbReference type="ARBA" id="ARBA00022837"/>
    </source>
</evidence>
<dbReference type="Pfam" id="PF03160">
    <property type="entry name" value="Calx-beta"/>
    <property type="match status" value="1"/>
</dbReference>
<reference evidence="9 10" key="1">
    <citation type="submission" date="2024-02" db="EMBL/GenBank/DDBJ databases">
        <authorList>
            <person name="Chen Y."/>
            <person name="Shah S."/>
            <person name="Dougan E. K."/>
            <person name="Thang M."/>
            <person name="Chan C."/>
        </authorList>
    </citation>
    <scope>NUCLEOTIDE SEQUENCE [LARGE SCALE GENOMIC DNA]</scope>
</reference>
<gene>
    <name evidence="9" type="ORF">CCMP2556_LOCUS16486</name>
</gene>
<evidence type="ECO:0000313" key="9">
    <source>
        <dbReference type="EMBL" id="CAK9026713.1"/>
    </source>
</evidence>
<sequence length="1040" mass="115411">MWKFCAELGMQQAGAGAFALAIWGCLCIQPNVSDSAAICALAMPRMASLVAVPLMWQRRRVGIWVLVLWAFFATPTCWSSFLPEVREPMASKGVAVFIGVGIVLLWEAFCTVFSNDRPTILAELRNFFLCRQRKLTQAEKRGAVASILYHKMDEFTMLRPATHFWCPRTFSREFDDSESATLWDVEESSAGPMGFVPKLDGSVIFFAHHTLTVHPGMNVAEIVLIRVGNLSSEASADLATVDGTAYAGHSYASAKQTVVFAPNVATATFQVELLPVRGSGISHRFFVAHVEAIHGKATMGSSSFVRIRLLPEGLWPPGVRQEDVRVEDALKKGPRRRRRLERLRLVWRFGMLLLARRGAKLWYVLASIVWLDFHRVVLNSLLLNYALFDFCLTEGKTDFTAACRRLPLIVLAKLLLVCLDRFACHVKDTETGSLSSTCFLQELLIHQYLQSTDDAIELGKFLHMLSETVPESIQHGYKPWFDLVHCFVTILLSVFMAFMVPMLKGEGPSLDSLQPLIWILVPLHWTFAVGFWMRQPSFDYFAIRARDADIEKNGAMIDLLYCRQWLRAYDSAYPVQHVRRAFDEACSYFCQHRSDLLAYKSDTQWVARYFGELTKVFGILFGGYAALQHIHYGEGQMTLGRFTVFLSLYSIIIDVIYMFIDSWDGLLYAGVVIEELCQFANTSNRLLSLSQPVDLMKHPVITGNFVMKLSSVDFYLEGAVSTPSPSSKTFTLGVPLGHCYGLRTYSDASSLRRRLCEVLGGMRSSSIVSELGCAKALLLKAPVSLATGTVLENLLSNAAAWVRASDVVALLAVLGIPIPAPAGVKVKHPSNPGDLLHSLLRASKWKQSLQASARHLDLHVERFRERCFTSDFSVLSPISSAEELLQPAEKHLFDLARGLLADPEILIVHDMLNVMPLPLAENALEVLLLWQNLGGFKGLVMAFEGGFRSVDGYPAWITAGGISRSLFISESTIVCAGLRMTSYIASWLVIQPGGVLELESAEEVAEVPIGHGDRVGGLSLAGLARMKGLARPKSWSGDQG</sequence>
<feature type="transmembrane region" description="Helical" evidence="7">
    <location>
        <begin position="480"/>
        <end position="503"/>
    </location>
</feature>
<keyword evidence="2" id="KW-0732">Signal</keyword>
<keyword evidence="5 7" id="KW-1133">Transmembrane helix</keyword>
<dbReference type="Gene3D" id="2.60.40.2030">
    <property type="match status" value="1"/>
</dbReference>
<keyword evidence="6 7" id="KW-0472">Membrane</keyword>
<organism evidence="9 10">
    <name type="scientific">Durusdinium trenchii</name>
    <dbReference type="NCBI Taxonomy" id="1381693"/>
    <lineage>
        <taxon>Eukaryota</taxon>
        <taxon>Sar</taxon>
        <taxon>Alveolata</taxon>
        <taxon>Dinophyceae</taxon>
        <taxon>Suessiales</taxon>
        <taxon>Symbiodiniaceae</taxon>
        <taxon>Durusdinium</taxon>
    </lineage>
</organism>
<dbReference type="InterPro" id="IPR003644">
    <property type="entry name" value="Calx_beta"/>
</dbReference>
<keyword evidence="3" id="KW-0677">Repeat</keyword>
<evidence type="ECO:0000313" key="10">
    <source>
        <dbReference type="Proteomes" id="UP001642484"/>
    </source>
</evidence>
<evidence type="ECO:0000259" key="8">
    <source>
        <dbReference type="Pfam" id="PF03160"/>
    </source>
</evidence>
<keyword evidence="1 7" id="KW-0812">Transmembrane</keyword>
<dbReference type="EMBL" id="CAXAMN010008846">
    <property type="protein sequence ID" value="CAK9026713.1"/>
    <property type="molecule type" value="Genomic_DNA"/>
</dbReference>
<dbReference type="Proteomes" id="UP001642484">
    <property type="component" value="Unassembled WGS sequence"/>
</dbReference>